<dbReference type="PANTHER" id="PTHR45947">
    <property type="entry name" value="SULFOQUINOVOSYL TRANSFERASE SQD2"/>
    <property type="match status" value="1"/>
</dbReference>
<dbReference type="AlphaFoldDB" id="A0A0A8X8T4"/>
<comment type="caution">
    <text evidence="3">The sequence shown here is derived from an EMBL/GenBank/DDBJ whole genome shotgun (WGS) entry which is preliminary data.</text>
</comment>
<organism evidence="3 4">
    <name type="scientific">Mesobacillus selenatarsenatis (strain DSM 18680 / JCM 14380 / FERM P-15431 / SF-1)</name>
    <dbReference type="NCBI Taxonomy" id="1321606"/>
    <lineage>
        <taxon>Bacteria</taxon>
        <taxon>Bacillati</taxon>
        <taxon>Bacillota</taxon>
        <taxon>Bacilli</taxon>
        <taxon>Bacillales</taxon>
        <taxon>Bacillaceae</taxon>
        <taxon>Mesobacillus</taxon>
    </lineage>
</organism>
<dbReference type="STRING" id="1321606.SAMD00020551_3564"/>
<gene>
    <name evidence="3" type="ORF">SAMD00020551_3564</name>
</gene>
<dbReference type="InterPro" id="IPR028098">
    <property type="entry name" value="Glyco_trans_4-like_N"/>
</dbReference>
<dbReference type="CDD" id="cd03819">
    <property type="entry name" value="GT4_WavL-like"/>
    <property type="match status" value="1"/>
</dbReference>
<evidence type="ECO:0000259" key="2">
    <source>
        <dbReference type="Pfam" id="PF13439"/>
    </source>
</evidence>
<dbReference type="Proteomes" id="UP000031014">
    <property type="component" value="Unassembled WGS sequence"/>
</dbReference>
<dbReference type="RefSeq" id="WP_041967064.1">
    <property type="nucleotide sequence ID" value="NZ_BASE01000082.1"/>
</dbReference>
<dbReference type="EMBL" id="BASE01000082">
    <property type="protein sequence ID" value="GAM15407.1"/>
    <property type="molecule type" value="Genomic_DNA"/>
</dbReference>
<keyword evidence="3" id="KW-0808">Transferase</keyword>
<name>A0A0A8X8T4_MESS1</name>
<dbReference type="GO" id="GO:0016757">
    <property type="term" value="F:glycosyltransferase activity"/>
    <property type="evidence" value="ECO:0007669"/>
    <property type="project" value="InterPro"/>
</dbReference>
<feature type="domain" description="Glycosyl transferase family 1" evidence="1">
    <location>
        <begin position="173"/>
        <end position="325"/>
    </location>
</feature>
<dbReference type="PANTHER" id="PTHR45947:SF3">
    <property type="entry name" value="SULFOQUINOVOSYL TRANSFERASE SQD2"/>
    <property type="match status" value="1"/>
</dbReference>
<evidence type="ECO:0000313" key="4">
    <source>
        <dbReference type="Proteomes" id="UP000031014"/>
    </source>
</evidence>
<evidence type="ECO:0000259" key="1">
    <source>
        <dbReference type="Pfam" id="PF00534"/>
    </source>
</evidence>
<proteinExistence type="predicted"/>
<accession>A0A0A8X8T4</accession>
<keyword evidence="4" id="KW-1185">Reference proteome</keyword>
<dbReference type="Pfam" id="PF00534">
    <property type="entry name" value="Glycos_transf_1"/>
    <property type="match status" value="1"/>
</dbReference>
<evidence type="ECO:0000313" key="3">
    <source>
        <dbReference type="EMBL" id="GAM15407.1"/>
    </source>
</evidence>
<sequence length="353" mass="40221">MNLLFITDFLDTGGAERYFVKCENMIPDEKLQIYTAARKGSFVQYLANPANFTAIRGNPITNLIILFWLVVRKDISAIHANSLRMLFHAVLLKCFFPRIKLIYTKHNVTLLDHHFPSLLVFLLRYFVARIITVYQGQADELATMGIPAAKIKTIYNGVDLQQFQYVNNRQDRVKKTIGILGRLSPEKNIPFFLKIAEKLNGESYDFLIAGDGPDRDKIEDKIKQSGLEERVEMLGDISNPDDFLASIDVFVLTSFREAFPMSILEAFAVGTPVVTIDVGGISEAVHNEETGILIETHSEDEFSSKIAELLRDKDKVEHIRAAARKAAETKFNLQHMIHETKQVYLEVHEDRRM</sequence>
<feature type="domain" description="Glycosyltransferase subfamily 4-like N-terminal" evidence="2">
    <location>
        <begin position="53"/>
        <end position="161"/>
    </location>
</feature>
<protein>
    <submittedName>
        <fullName evidence="3">Mannosyl transferase</fullName>
    </submittedName>
</protein>
<dbReference type="InterPro" id="IPR001296">
    <property type="entry name" value="Glyco_trans_1"/>
</dbReference>
<reference evidence="3 4" key="1">
    <citation type="submission" date="2013-06" db="EMBL/GenBank/DDBJ databases">
        <title>Whole genome shotgun sequence of Bacillus selenatarsenatis SF-1.</title>
        <authorList>
            <person name="Kuroda M."/>
            <person name="Sei K."/>
            <person name="Yamashita M."/>
            <person name="Ike M."/>
        </authorList>
    </citation>
    <scope>NUCLEOTIDE SEQUENCE [LARGE SCALE GENOMIC DNA]</scope>
    <source>
        <strain evidence="3 4">SF-1</strain>
    </source>
</reference>
<dbReference type="InterPro" id="IPR050194">
    <property type="entry name" value="Glycosyltransferase_grp1"/>
</dbReference>
<dbReference type="SUPFAM" id="SSF53756">
    <property type="entry name" value="UDP-Glycosyltransferase/glycogen phosphorylase"/>
    <property type="match status" value="1"/>
</dbReference>
<dbReference type="Gene3D" id="3.40.50.2000">
    <property type="entry name" value="Glycogen Phosphorylase B"/>
    <property type="match status" value="2"/>
</dbReference>
<dbReference type="Pfam" id="PF13439">
    <property type="entry name" value="Glyco_transf_4"/>
    <property type="match status" value="1"/>
</dbReference>